<evidence type="ECO:0000256" key="4">
    <source>
        <dbReference type="PROSITE-ProRule" id="PRU00335"/>
    </source>
</evidence>
<evidence type="ECO:0000256" key="1">
    <source>
        <dbReference type="ARBA" id="ARBA00023015"/>
    </source>
</evidence>
<dbReference type="Proteomes" id="UP000276980">
    <property type="component" value="Chromosome"/>
</dbReference>
<dbReference type="PRINTS" id="PR00455">
    <property type="entry name" value="HTHTETR"/>
</dbReference>
<sequence length="212" mass="23398">MSRAGRSDGDLTKSKILDAAGRLIAQDGFAKTTSKAIAKLAEVDLAAINYHFDGRDGLYRAVLAEAHTHYIDEQELLTLLNSSKTPTEKLEAFFESLIGKLVETDVWHSKVFVRELFSPTTHLYTFMQNDGARKFLLVKKIISQVSGIDENHPALLPCVLSTVAPCMMLILADANGPSPLKNVSKLEPELLVKHLMTFSVAGLQAAKQLYLW</sequence>
<evidence type="ECO:0000313" key="6">
    <source>
        <dbReference type="EMBL" id="AZN63799.1"/>
    </source>
</evidence>
<dbReference type="SUPFAM" id="SSF46689">
    <property type="entry name" value="Homeodomain-like"/>
    <property type="match status" value="1"/>
</dbReference>
<protein>
    <submittedName>
        <fullName evidence="6">TetR family transcriptional regulator</fullName>
    </submittedName>
</protein>
<reference evidence="6 7" key="1">
    <citation type="submission" date="2017-06" db="EMBL/GenBank/DDBJ databases">
        <title>Complete Genome Sequence of the Carbazole-Degrading Bacterium Acinetobacter johnsonii IC001.</title>
        <authorList>
            <person name="Vejarano F."/>
            <person name="Suzuki-Minakuchi C."/>
            <person name="Ohtsubo Y."/>
            <person name="Tsuda M."/>
            <person name="Okada K."/>
            <person name="Nojiri H."/>
        </authorList>
    </citation>
    <scope>NUCLEOTIDE SEQUENCE [LARGE SCALE GENOMIC DNA]</scope>
    <source>
        <strain evidence="6 7">IC001</strain>
    </source>
</reference>
<dbReference type="RefSeq" id="WP_126036205.1">
    <property type="nucleotide sequence ID" value="NZ_CP022298.1"/>
</dbReference>
<keyword evidence="1" id="KW-0805">Transcription regulation</keyword>
<organism evidence="6 7">
    <name type="scientific">Acinetobacter johnsonii</name>
    <dbReference type="NCBI Taxonomy" id="40214"/>
    <lineage>
        <taxon>Bacteria</taxon>
        <taxon>Pseudomonadati</taxon>
        <taxon>Pseudomonadota</taxon>
        <taxon>Gammaproteobacteria</taxon>
        <taxon>Moraxellales</taxon>
        <taxon>Moraxellaceae</taxon>
        <taxon>Acinetobacter</taxon>
    </lineage>
</organism>
<dbReference type="AlphaFoldDB" id="A0A3Q8XDD3"/>
<dbReference type="InterPro" id="IPR050109">
    <property type="entry name" value="HTH-type_TetR-like_transc_reg"/>
</dbReference>
<dbReference type="InterPro" id="IPR036271">
    <property type="entry name" value="Tet_transcr_reg_TetR-rel_C_sf"/>
</dbReference>
<dbReference type="PROSITE" id="PS50977">
    <property type="entry name" value="HTH_TETR_2"/>
    <property type="match status" value="1"/>
</dbReference>
<evidence type="ECO:0000259" key="5">
    <source>
        <dbReference type="PROSITE" id="PS50977"/>
    </source>
</evidence>
<dbReference type="EMBL" id="CP022298">
    <property type="protein sequence ID" value="AZN63799.1"/>
    <property type="molecule type" value="Genomic_DNA"/>
</dbReference>
<evidence type="ECO:0000256" key="3">
    <source>
        <dbReference type="ARBA" id="ARBA00023163"/>
    </source>
</evidence>
<dbReference type="InterPro" id="IPR015292">
    <property type="entry name" value="Tscrpt_reg_YbiH_C"/>
</dbReference>
<dbReference type="GO" id="GO:0000976">
    <property type="term" value="F:transcription cis-regulatory region binding"/>
    <property type="evidence" value="ECO:0007669"/>
    <property type="project" value="TreeGrafter"/>
</dbReference>
<dbReference type="Gene3D" id="1.10.357.10">
    <property type="entry name" value="Tetracycline Repressor, domain 2"/>
    <property type="match status" value="1"/>
</dbReference>
<feature type="domain" description="HTH tetR-type" evidence="5">
    <location>
        <begin position="10"/>
        <end position="70"/>
    </location>
</feature>
<dbReference type="PANTHER" id="PTHR30055:SF234">
    <property type="entry name" value="HTH-TYPE TRANSCRIPTIONAL REGULATOR BETI"/>
    <property type="match status" value="1"/>
</dbReference>
<evidence type="ECO:0000256" key="2">
    <source>
        <dbReference type="ARBA" id="ARBA00023125"/>
    </source>
</evidence>
<proteinExistence type="predicted"/>
<keyword evidence="3" id="KW-0804">Transcription</keyword>
<dbReference type="Pfam" id="PF00440">
    <property type="entry name" value="TetR_N"/>
    <property type="match status" value="1"/>
</dbReference>
<evidence type="ECO:0000313" key="7">
    <source>
        <dbReference type="Proteomes" id="UP000276980"/>
    </source>
</evidence>
<name>A0A3Q8XDD3_ACIJO</name>
<dbReference type="InterPro" id="IPR009057">
    <property type="entry name" value="Homeodomain-like_sf"/>
</dbReference>
<dbReference type="PANTHER" id="PTHR30055">
    <property type="entry name" value="HTH-TYPE TRANSCRIPTIONAL REGULATOR RUTR"/>
    <property type="match status" value="1"/>
</dbReference>
<dbReference type="SUPFAM" id="SSF48498">
    <property type="entry name" value="Tetracyclin repressor-like, C-terminal domain"/>
    <property type="match status" value="1"/>
</dbReference>
<dbReference type="Pfam" id="PF09209">
    <property type="entry name" value="CecR_C"/>
    <property type="match status" value="1"/>
</dbReference>
<dbReference type="GO" id="GO:0003700">
    <property type="term" value="F:DNA-binding transcription factor activity"/>
    <property type="evidence" value="ECO:0007669"/>
    <property type="project" value="TreeGrafter"/>
</dbReference>
<dbReference type="InterPro" id="IPR001647">
    <property type="entry name" value="HTH_TetR"/>
</dbReference>
<gene>
    <name evidence="6" type="ORF">CFH90_07085</name>
</gene>
<keyword evidence="2 4" id="KW-0238">DNA-binding</keyword>
<feature type="DNA-binding region" description="H-T-H motif" evidence="4">
    <location>
        <begin position="33"/>
        <end position="52"/>
    </location>
</feature>
<accession>A0A3Q8XDD3</accession>